<organism evidence="1 2">
    <name type="scientific">Arabis nemorensis</name>
    <dbReference type="NCBI Taxonomy" id="586526"/>
    <lineage>
        <taxon>Eukaryota</taxon>
        <taxon>Viridiplantae</taxon>
        <taxon>Streptophyta</taxon>
        <taxon>Embryophyta</taxon>
        <taxon>Tracheophyta</taxon>
        <taxon>Spermatophyta</taxon>
        <taxon>Magnoliopsida</taxon>
        <taxon>eudicotyledons</taxon>
        <taxon>Gunneridae</taxon>
        <taxon>Pentapetalae</taxon>
        <taxon>rosids</taxon>
        <taxon>malvids</taxon>
        <taxon>Brassicales</taxon>
        <taxon>Brassicaceae</taxon>
        <taxon>Arabideae</taxon>
        <taxon>Arabis</taxon>
    </lineage>
</organism>
<reference evidence="1" key="1">
    <citation type="submission" date="2019-07" db="EMBL/GenBank/DDBJ databases">
        <authorList>
            <person name="Dittberner H."/>
        </authorList>
    </citation>
    <scope>NUCLEOTIDE SEQUENCE [LARGE SCALE GENOMIC DNA]</scope>
</reference>
<gene>
    <name evidence="1" type="ORF">ANE_LOCUS8551</name>
</gene>
<accession>A0A565BBB2</accession>
<sequence length="59" mass="6990">MHVYKFVFLLFALEPRGNKVDGRSMRGKRKMSQPPRTPILKKLRPHAIERSNNFARRIV</sequence>
<proteinExistence type="predicted"/>
<name>A0A565BBB2_9BRAS</name>
<evidence type="ECO:0000313" key="2">
    <source>
        <dbReference type="Proteomes" id="UP000489600"/>
    </source>
</evidence>
<keyword evidence="2" id="KW-1185">Reference proteome</keyword>
<comment type="caution">
    <text evidence="1">The sequence shown here is derived from an EMBL/GenBank/DDBJ whole genome shotgun (WGS) entry which is preliminary data.</text>
</comment>
<dbReference type="EMBL" id="CABITT030000003">
    <property type="protein sequence ID" value="VVA98106.1"/>
    <property type="molecule type" value="Genomic_DNA"/>
</dbReference>
<evidence type="ECO:0000313" key="1">
    <source>
        <dbReference type="EMBL" id="VVA98106.1"/>
    </source>
</evidence>
<dbReference type="AlphaFoldDB" id="A0A565BBB2"/>
<dbReference type="Proteomes" id="UP000489600">
    <property type="component" value="Unassembled WGS sequence"/>
</dbReference>
<protein>
    <submittedName>
        <fullName evidence="1">Uncharacterized protein</fullName>
    </submittedName>
</protein>